<organism evidence="1">
    <name type="scientific">Jonesiaceae bacterium BS-20</name>
    <dbReference type="NCBI Taxonomy" id="3120821"/>
    <lineage>
        <taxon>Bacteria</taxon>
        <taxon>Bacillati</taxon>
        <taxon>Actinomycetota</taxon>
        <taxon>Actinomycetes</taxon>
        <taxon>Micrococcales</taxon>
        <taxon>Jonesiaceae</taxon>
    </lineage>
</organism>
<gene>
    <name evidence="1" type="ORF">V5R04_07750</name>
</gene>
<dbReference type="InterPro" id="IPR002591">
    <property type="entry name" value="Phosphodiest/P_Trfase"/>
</dbReference>
<dbReference type="PANTHER" id="PTHR10151:SF120">
    <property type="entry name" value="BIS(5'-ADENOSYL)-TRIPHOSPHATASE"/>
    <property type="match status" value="1"/>
</dbReference>
<evidence type="ECO:0000313" key="1">
    <source>
        <dbReference type="EMBL" id="XBH23088.1"/>
    </source>
</evidence>
<dbReference type="AlphaFoldDB" id="A0AAU7E0P3"/>
<proteinExistence type="predicted"/>
<dbReference type="InterPro" id="IPR017850">
    <property type="entry name" value="Alkaline_phosphatase_core_sf"/>
</dbReference>
<dbReference type="PANTHER" id="PTHR10151">
    <property type="entry name" value="ECTONUCLEOTIDE PYROPHOSPHATASE/PHOSPHODIESTERASE"/>
    <property type="match status" value="1"/>
</dbReference>
<sequence>MISSELETRLQAYGFISPGYHGHSLGSVLPAAAAALGQPEVLDKVAATTGGSDRARSAAAAFGLGEVDRVCVVLIDGLGLHNLRDNAASAPFLSSLVGDNTSGRTGFPSTTATAMGLFGTGSSPGQTAMVGYSAQDPVSGVVGNFVSWKDLGQPTAIQRHPVIFELLANAGVQVTSVGLERFADSGMTQAALRGATYLRASTLGEHVNAAAAALNTPGLVHLYWGEVDKIGHHHGPTSSQWRRALAHTDYEISRLYQALPPKTALIVTADHGMITTDPKSLIDISSNYALSKGVRSVAGEPRASHIYLNSPGSAIATAKRWNEVLGDRALVLAKEEAIGQGLFGTATKYAKSWIGDLVVAMTGTGTIADTTTAPPASLKLLGVHGSLTPAEVEIPILVVRT</sequence>
<protein>
    <submittedName>
        <fullName evidence="1">Alkaline phosphatase family protein</fullName>
    </submittedName>
</protein>
<accession>A0AAU7E0P3</accession>
<dbReference type="Gene3D" id="3.40.720.10">
    <property type="entry name" value="Alkaline Phosphatase, subunit A"/>
    <property type="match status" value="1"/>
</dbReference>
<reference evidence="1" key="1">
    <citation type="submission" date="2024-02" db="EMBL/GenBank/DDBJ databases">
        <title>Tomenella chthoni gen. nov. sp. nov., a member of the family Jonesiaceae isolated from bat guano.</title>
        <authorList>
            <person name="Miller S.L."/>
            <person name="King J."/>
            <person name="Sankaranarayanan K."/>
            <person name="Lawson P.A."/>
        </authorList>
    </citation>
    <scope>NUCLEOTIDE SEQUENCE</scope>
    <source>
        <strain evidence="1">BS-20</strain>
    </source>
</reference>
<dbReference type="Pfam" id="PF01663">
    <property type="entry name" value="Phosphodiest"/>
    <property type="match status" value="1"/>
</dbReference>
<dbReference type="SUPFAM" id="SSF53649">
    <property type="entry name" value="Alkaline phosphatase-like"/>
    <property type="match status" value="1"/>
</dbReference>
<dbReference type="GO" id="GO:0016787">
    <property type="term" value="F:hydrolase activity"/>
    <property type="evidence" value="ECO:0007669"/>
    <property type="project" value="UniProtKB-ARBA"/>
</dbReference>
<dbReference type="EMBL" id="CP146203">
    <property type="protein sequence ID" value="XBH23088.1"/>
    <property type="molecule type" value="Genomic_DNA"/>
</dbReference>
<name>A0AAU7E0P3_9MICO</name>